<sequence length="605" mass="62967">MGKQFVFGSVLSRILLVVAVIFLSASCSDIGESAGASRVEVFVSSQTARSAFPVLDGIDVSYEVTATNGTRTEISTEPTENGAYQLGIESGEWSIDIIGKRQDSGEAILHGSDTISVPATGYYSKTIPVVFFQSGTGSGSVSLTVDASAVSAYSMGKLVIDGIGEQQELVPSGGVYSLLLDSVSSGDYPVTMKFFSVSGEFLFIIPERISVRQNMMTEKWFKNGGEPYISTTSFVLSDSVIKEIISTQFFVKGNGGSLSASASDSGSGNWKEPFESLDAAVKRAEILGAENYTVFIDGTVSGGGTISYGNAKICAYPGTSACGISGGITVTASGGDVSFSGISITGGSSGGISVPETSGAEKISLSSVSVKDNEGFGINISNGAELCMSGAVTVSGNWYSDGSKRIEKNVVLPAGGTIKIAGELSSSSEKIGITLDESDGPSAESSYVFTDGFSANAGTSAKPWSVFKSDNGKFTVVWNDDSSEGAFTKNGGGINAQSDKIEILLTDASGNELSSSEINEGDTVSAKAEIDGDEVESGVTWSMKILFHGSEVKSVSENSISFDSLKYDSSTAFDFADGNVFQLLVIATYNEKDFSVTKEFTVTQP</sequence>
<dbReference type="PATRIC" id="fig|907348.3.peg.1351"/>
<proteinExistence type="predicted"/>
<gene>
    <name evidence="1" type="ORF">TresaDRAFT_1777</name>
</gene>
<dbReference type="Proteomes" id="UP000003571">
    <property type="component" value="Unassembled WGS sequence"/>
</dbReference>
<comment type="caution">
    <text evidence="1">The sequence shown here is derived from an EMBL/GenBank/DDBJ whole genome shotgun (WGS) entry which is preliminary data.</text>
</comment>
<evidence type="ECO:0000313" key="1">
    <source>
        <dbReference type="EMBL" id="EIC02024.1"/>
    </source>
</evidence>
<evidence type="ECO:0000313" key="2">
    <source>
        <dbReference type="Proteomes" id="UP000003571"/>
    </source>
</evidence>
<accession>H7EKD7</accession>
<dbReference type="SUPFAM" id="SSF51126">
    <property type="entry name" value="Pectin lyase-like"/>
    <property type="match status" value="1"/>
</dbReference>
<organism evidence="1 2">
    <name type="scientific">Treponema saccharophilum DSM 2985</name>
    <dbReference type="NCBI Taxonomy" id="907348"/>
    <lineage>
        <taxon>Bacteria</taxon>
        <taxon>Pseudomonadati</taxon>
        <taxon>Spirochaetota</taxon>
        <taxon>Spirochaetia</taxon>
        <taxon>Spirochaetales</taxon>
        <taxon>Treponemataceae</taxon>
        <taxon>Treponema</taxon>
    </lineage>
</organism>
<dbReference type="PROSITE" id="PS51257">
    <property type="entry name" value="PROKAR_LIPOPROTEIN"/>
    <property type="match status" value="1"/>
</dbReference>
<protein>
    <recommendedName>
        <fullName evidence="3">Lipoprotein</fullName>
    </recommendedName>
</protein>
<keyword evidence="2" id="KW-1185">Reference proteome</keyword>
<dbReference type="AlphaFoldDB" id="H7EKD7"/>
<dbReference type="RefSeq" id="WP_002704021.1">
    <property type="nucleotide sequence ID" value="NZ_AGRW01000044.1"/>
</dbReference>
<dbReference type="InterPro" id="IPR011050">
    <property type="entry name" value="Pectin_lyase_fold/virulence"/>
</dbReference>
<dbReference type="EMBL" id="AGRW01000044">
    <property type="protein sequence ID" value="EIC02024.1"/>
    <property type="molecule type" value="Genomic_DNA"/>
</dbReference>
<reference evidence="1 2" key="1">
    <citation type="submission" date="2011-09" db="EMBL/GenBank/DDBJ databases">
        <title>The draft genome of Treponema saccharophilum DSM 2985.</title>
        <authorList>
            <consortium name="US DOE Joint Genome Institute (JGI-PGF)"/>
            <person name="Lucas S."/>
            <person name="Copeland A."/>
            <person name="Lapidus A."/>
            <person name="Glavina del Rio T."/>
            <person name="Dalin E."/>
            <person name="Tice H."/>
            <person name="Bruce D."/>
            <person name="Goodwin L."/>
            <person name="Pitluck S."/>
            <person name="Peters L."/>
            <person name="Kyrpides N."/>
            <person name="Mavromatis K."/>
            <person name="Ivanova N."/>
            <person name="Markowitz V."/>
            <person name="Cheng J.-F."/>
            <person name="Hugenholtz P."/>
            <person name="Woyke T."/>
            <person name="Wu D."/>
            <person name="Gronow S."/>
            <person name="Wellnitz S."/>
            <person name="Brambilla E."/>
            <person name="Klenk H.-P."/>
            <person name="Eisen J.A."/>
        </authorList>
    </citation>
    <scope>NUCLEOTIDE SEQUENCE [LARGE SCALE GENOMIC DNA]</scope>
    <source>
        <strain evidence="1 2">DSM 2985</strain>
    </source>
</reference>
<dbReference type="STRING" id="907348.TresaDRAFT_1777"/>
<name>H7EKD7_9SPIR</name>
<evidence type="ECO:0008006" key="3">
    <source>
        <dbReference type="Google" id="ProtNLM"/>
    </source>
</evidence>